<dbReference type="PANTHER" id="PTHR33175">
    <property type="entry name" value="DNA-BINDING PROTEIN HU"/>
    <property type="match status" value="1"/>
</dbReference>
<evidence type="ECO:0000313" key="14">
    <source>
        <dbReference type="Proteomes" id="UP000823860"/>
    </source>
</evidence>
<dbReference type="GO" id="GO:0005829">
    <property type="term" value="C:cytosol"/>
    <property type="evidence" value="ECO:0007669"/>
    <property type="project" value="TreeGrafter"/>
</dbReference>
<comment type="subcellular location">
    <subcellularLocation>
        <location evidence="1">Virion</location>
    </subcellularLocation>
</comment>
<evidence type="ECO:0000256" key="9">
    <source>
        <dbReference type="ARBA" id="ARBA00033227"/>
    </source>
</evidence>
<dbReference type="Pfam" id="PF18291">
    <property type="entry name" value="HU-HIG"/>
    <property type="match status" value="1"/>
</dbReference>
<evidence type="ECO:0000256" key="8">
    <source>
        <dbReference type="ARBA" id="ARBA00033120"/>
    </source>
</evidence>
<name>A0A9D2HQH9_9BACE</name>
<dbReference type="AlphaFoldDB" id="A0A9D2HQH9"/>
<dbReference type="InterPro" id="IPR005902">
    <property type="entry name" value="HU_DNA-bd_put"/>
</dbReference>
<gene>
    <name evidence="13" type="ORF">H9785_01530</name>
</gene>
<dbReference type="GO" id="GO:0006260">
    <property type="term" value="P:DNA replication"/>
    <property type="evidence" value="ECO:0007669"/>
    <property type="project" value="UniProtKB-KW"/>
</dbReference>
<keyword evidence="6" id="KW-0426">Late protein</keyword>
<evidence type="ECO:0000256" key="10">
    <source>
        <dbReference type="ARBA" id="ARBA00046140"/>
    </source>
</evidence>
<dbReference type="GO" id="GO:0003677">
    <property type="term" value="F:DNA binding"/>
    <property type="evidence" value="ECO:0007669"/>
    <property type="project" value="UniProtKB-KW"/>
</dbReference>
<evidence type="ECO:0000256" key="3">
    <source>
        <dbReference type="ARBA" id="ARBA00011738"/>
    </source>
</evidence>
<organism evidence="13 14">
    <name type="scientific">Candidatus Bacteroides intestinavium</name>
    <dbReference type="NCBI Taxonomy" id="2838469"/>
    <lineage>
        <taxon>Bacteria</taxon>
        <taxon>Pseudomonadati</taxon>
        <taxon>Bacteroidota</taxon>
        <taxon>Bacteroidia</taxon>
        <taxon>Bacteroidales</taxon>
        <taxon>Bacteroidaceae</taxon>
        <taxon>Bacteroides</taxon>
    </lineage>
</organism>
<evidence type="ECO:0000313" key="13">
    <source>
        <dbReference type="EMBL" id="HJA82646.1"/>
    </source>
</evidence>
<keyword evidence="7 13" id="KW-0238">DNA-binding</keyword>
<reference evidence="13" key="1">
    <citation type="journal article" date="2021" name="PeerJ">
        <title>Extensive microbial diversity within the chicken gut microbiome revealed by metagenomics and culture.</title>
        <authorList>
            <person name="Gilroy R."/>
            <person name="Ravi A."/>
            <person name="Getino M."/>
            <person name="Pursley I."/>
            <person name="Horton D.L."/>
            <person name="Alikhan N.F."/>
            <person name="Baker D."/>
            <person name="Gharbi K."/>
            <person name="Hall N."/>
            <person name="Watson M."/>
            <person name="Adriaenssens E.M."/>
            <person name="Foster-Nyarko E."/>
            <person name="Jarju S."/>
            <person name="Secka A."/>
            <person name="Antonio M."/>
            <person name="Oren A."/>
            <person name="Chaudhuri R.R."/>
            <person name="La Ragione R."/>
            <person name="Hildebrand F."/>
            <person name="Pallen M.J."/>
        </authorList>
    </citation>
    <scope>NUCLEOTIDE SEQUENCE</scope>
    <source>
        <strain evidence="13">ChiHecec1B25-7008</strain>
    </source>
</reference>
<dbReference type="Gene3D" id="4.10.520.10">
    <property type="entry name" value="IHF-like DNA-binding proteins"/>
    <property type="match status" value="1"/>
</dbReference>
<comment type="similarity">
    <text evidence="2">Belongs to the bacterial histone-like protein family.</text>
</comment>
<dbReference type="InterPro" id="IPR000119">
    <property type="entry name" value="Hist_DNA-bd"/>
</dbReference>
<comment type="function">
    <text evidence="10">DNA-binding protein that plays a critical role in nucleoid compaction, genome replication and DNA replication and transcription. Binds to both ssDNA and dsDNA with a binding site covering about 15 nucleotides. Displays DNA-supercoiling activity only when associated with the viral DNA topoisomerase 2.</text>
</comment>
<comment type="caution">
    <text evidence="13">The sequence shown here is derived from an EMBL/GenBank/DDBJ whole genome shotgun (WGS) entry which is preliminary data.</text>
</comment>
<comment type="subunit">
    <text evidence="3">Homodimer.</text>
</comment>
<dbReference type="EMBL" id="DWZE01000018">
    <property type="protein sequence ID" value="HJA82646.1"/>
    <property type="molecule type" value="Genomic_DNA"/>
</dbReference>
<evidence type="ECO:0000256" key="1">
    <source>
        <dbReference type="ARBA" id="ARBA00004328"/>
    </source>
</evidence>
<accession>A0A9D2HQH9</accession>
<sequence>MPVLYVPKQAAKANSAGKKLFYPRVQLTGNVNTDQVAREIAQLSSLTSGDVKNVIDNLVTVVARHLQSSESVTLNGFGSFRYTLVKDSEGVETAEEVTPSQSKLMVRFTPASTRNTNGTVATRSLVSGARCVRFDQVTVAPGTGGSGTDGSDPDSGDGNEGSFG</sequence>
<evidence type="ECO:0000256" key="6">
    <source>
        <dbReference type="ARBA" id="ARBA00022921"/>
    </source>
</evidence>
<evidence type="ECO:0000256" key="2">
    <source>
        <dbReference type="ARBA" id="ARBA00010529"/>
    </source>
</evidence>
<evidence type="ECO:0000256" key="5">
    <source>
        <dbReference type="ARBA" id="ARBA00022705"/>
    </source>
</evidence>
<proteinExistence type="inferred from homology"/>
<dbReference type="Proteomes" id="UP000823860">
    <property type="component" value="Unassembled WGS sequence"/>
</dbReference>
<dbReference type="PANTHER" id="PTHR33175:SF13">
    <property type="entry name" value="HISTONE-LIKE PROTEIN"/>
    <property type="match status" value="1"/>
</dbReference>
<dbReference type="GO" id="GO:0030527">
    <property type="term" value="F:structural constituent of chromatin"/>
    <property type="evidence" value="ECO:0007669"/>
    <property type="project" value="InterPro"/>
</dbReference>
<evidence type="ECO:0000256" key="11">
    <source>
        <dbReference type="SAM" id="MobiDB-lite"/>
    </source>
</evidence>
<feature type="region of interest" description="Disordered" evidence="11">
    <location>
        <begin position="138"/>
        <end position="164"/>
    </location>
</feature>
<dbReference type="SUPFAM" id="SSF47729">
    <property type="entry name" value="IHF-like DNA-binding proteins"/>
    <property type="match status" value="1"/>
</dbReference>
<evidence type="ECO:0000256" key="7">
    <source>
        <dbReference type="ARBA" id="ARBA00023125"/>
    </source>
</evidence>
<dbReference type="InterPro" id="IPR010992">
    <property type="entry name" value="IHF-like_DNA-bd_dom_sf"/>
</dbReference>
<keyword evidence="5" id="KW-0235">DNA replication</keyword>
<reference evidence="13" key="2">
    <citation type="submission" date="2021-04" db="EMBL/GenBank/DDBJ databases">
        <authorList>
            <person name="Gilroy R."/>
        </authorList>
    </citation>
    <scope>NUCLEOTIDE SEQUENCE</scope>
    <source>
        <strain evidence="13">ChiHecec1B25-7008</strain>
    </source>
</reference>
<dbReference type="NCBIfam" id="TIGR01201">
    <property type="entry name" value="HU_rel"/>
    <property type="match status" value="1"/>
</dbReference>
<evidence type="ECO:0000259" key="12">
    <source>
        <dbReference type="Pfam" id="PF18291"/>
    </source>
</evidence>
<protein>
    <recommendedName>
        <fullName evidence="4">Viral histone-like protein</fullName>
    </recommendedName>
    <alternativeName>
        <fullName evidence="9">DNA-binding protein pA104R</fullName>
    </alternativeName>
    <alternativeName>
        <fullName evidence="8">pA104R</fullName>
    </alternativeName>
</protein>
<dbReference type="InterPro" id="IPR041607">
    <property type="entry name" value="HU-HIG"/>
</dbReference>
<evidence type="ECO:0000256" key="4">
    <source>
        <dbReference type="ARBA" id="ARBA00016145"/>
    </source>
</evidence>
<feature type="domain" description="HU" evidence="12">
    <location>
        <begin position="1"/>
        <end position="112"/>
    </location>
</feature>